<dbReference type="AlphaFoldDB" id="A0A6G7LVJ1"/>
<dbReference type="Proteomes" id="UP000502117">
    <property type="component" value="Chromosome"/>
</dbReference>
<keyword evidence="1" id="KW-1133">Transmembrane helix</keyword>
<dbReference type="PANTHER" id="PTHR38834">
    <property type="entry name" value="PERIPLASMIC SUBSTRATE BINDING PROTEIN FAMILY 3"/>
    <property type="match status" value="1"/>
</dbReference>
<dbReference type="InterPro" id="IPR001638">
    <property type="entry name" value="Solute-binding_3/MltF_N"/>
</dbReference>
<dbReference type="EMBL" id="CP045857">
    <property type="protein sequence ID" value="QIJ05808.1"/>
    <property type="molecule type" value="Genomic_DNA"/>
</dbReference>
<dbReference type="PANTHER" id="PTHR38834:SF3">
    <property type="entry name" value="SOLUTE-BINDING PROTEIN FAMILY 3_N-TERMINAL DOMAIN-CONTAINING PROTEIN"/>
    <property type="match status" value="1"/>
</dbReference>
<sequence length="294" mass="33111">MPQTAILVFVDAMLEPRGNKHMPTIKPLFWACLIVCGCILAGFVQAGNEPPESRLAPLRLLTEAWPPMSYEYQGRTDGYAVALVKALNYKVTAADDEPVIEILPWARAINMATHHANILLFATSIDEQRRQQFDFVGPIAETRIQLYARMDDDFTPADLSQAAAAGNIAIYRHSPAQRLLRDIADERLLISGFPQYSARQLLHKRVRYWCQAEIAVKGVLRQLDQPLTVVRPVLELAHLRLYLAFSSGTDPARVKAWHKALVALQLSGEFDALYFEWFGAKPSLPEAEVLWHSH</sequence>
<dbReference type="Gene3D" id="3.40.190.10">
    <property type="entry name" value="Periplasmic binding protein-like II"/>
    <property type="match status" value="2"/>
</dbReference>
<keyword evidence="1" id="KW-0812">Transmembrane</keyword>
<feature type="domain" description="Solute-binding protein family 3/N-terminal" evidence="2">
    <location>
        <begin position="63"/>
        <end position="279"/>
    </location>
</feature>
<evidence type="ECO:0000313" key="3">
    <source>
        <dbReference type="EMBL" id="QIJ05808.1"/>
    </source>
</evidence>
<dbReference type="Pfam" id="PF00497">
    <property type="entry name" value="SBP_bac_3"/>
    <property type="match status" value="1"/>
</dbReference>
<dbReference type="KEGG" id="schk:GII14_17750"/>
<proteinExistence type="predicted"/>
<evidence type="ECO:0000259" key="2">
    <source>
        <dbReference type="Pfam" id="PF00497"/>
    </source>
</evidence>
<dbReference type="SUPFAM" id="SSF53850">
    <property type="entry name" value="Periplasmic binding protein-like II"/>
    <property type="match status" value="1"/>
</dbReference>
<evidence type="ECO:0000313" key="4">
    <source>
        <dbReference type="Proteomes" id="UP000502117"/>
    </source>
</evidence>
<reference evidence="3 4" key="1">
    <citation type="submission" date="2019-11" db="EMBL/GenBank/DDBJ databases">
        <title>Complete Genome Sequence of Shewanella chilikensis Strain DC57, Isolated from Corroded Seal Rings at a floating production facility in Australia.</title>
        <authorList>
            <person name="Salgar-Chaparro S.J."/>
            <person name="Castillo-Villamizar G.A."/>
            <person name="Poehlein A."/>
            <person name="Daniel R."/>
            <person name="Machuca L."/>
        </authorList>
    </citation>
    <scope>NUCLEOTIDE SEQUENCE [LARGE SCALE GENOMIC DNA]</scope>
    <source>
        <strain evidence="3 4">DC57</strain>
    </source>
</reference>
<feature type="transmembrane region" description="Helical" evidence="1">
    <location>
        <begin position="27"/>
        <end position="47"/>
    </location>
</feature>
<protein>
    <submittedName>
        <fullName evidence="3">Transporter substrate-binding domain-containing protein</fullName>
    </submittedName>
</protein>
<name>A0A6G7LVJ1_9GAMM</name>
<keyword evidence="1" id="KW-0472">Membrane</keyword>
<accession>A0A6G7LVJ1</accession>
<evidence type="ECO:0000256" key="1">
    <source>
        <dbReference type="SAM" id="Phobius"/>
    </source>
</evidence>
<organism evidence="3 4">
    <name type="scientific">Shewanella chilikensis</name>
    <dbReference type="NCBI Taxonomy" id="558541"/>
    <lineage>
        <taxon>Bacteria</taxon>
        <taxon>Pseudomonadati</taxon>
        <taxon>Pseudomonadota</taxon>
        <taxon>Gammaproteobacteria</taxon>
        <taxon>Alteromonadales</taxon>
        <taxon>Shewanellaceae</taxon>
        <taxon>Shewanella</taxon>
    </lineage>
</organism>
<gene>
    <name evidence="3" type="ORF">GII14_17750</name>
</gene>